<accession>A0A6N4V3L6</accession>
<reference evidence="1 2" key="1">
    <citation type="journal article" date="2019" name="Emerg. Microbes Infect.">
        <title>Comprehensive subspecies identification of 175 nontuberculous mycobacteria species based on 7547 genomic profiles.</title>
        <authorList>
            <person name="Matsumoto Y."/>
            <person name="Kinjo T."/>
            <person name="Motooka D."/>
            <person name="Nabeya D."/>
            <person name="Jung N."/>
            <person name="Uechi K."/>
            <person name="Horii T."/>
            <person name="Iida T."/>
            <person name="Fujita J."/>
            <person name="Nakamura S."/>
        </authorList>
    </citation>
    <scope>NUCLEOTIDE SEQUENCE [LARGE SCALE GENOMIC DNA]</scope>
    <source>
        <strain evidence="1 2">JCM 12272</strain>
        <plasmid evidence="1">pJCM12272</plasmid>
    </source>
</reference>
<gene>
    <name evidence="1" type="ORF">MALV_56090</name>
</gene>
<dbReference type="AlphaFoldDB" id="A0A6N4V3L6"/>
<evidence type="ECO:0000313" key="2">
    <source>
        <dbReference type="Proteomes" id="UP000466906"/>
    </source>
</evidence>
<sequence length="112" mass="12107">MGDNNSETSTEHRSARDRIATTAAEHGWSEAFGDVATNGRIYERSERVIIIGYAPAGAVTSATRMYGSASTPLRTDLPKDELTQRDHDKAEQILTWLAEHDAPAPPPAGTEA</sequence>
<dbReference type="RefSeq" id="WP_088304729.1">
    <property type="nucleotide sequence ID" value="NZ_AP022566.1"/>
</dbReference>
<keyword evidence="1" id="KW-0614">Plasmid</keyword>
<protein>
    <submittedName>
        <fullName evidence="1">Uncharacterized protein</fullName>
    </submittedName>
</protein>
<geneLocation type="plasmid" evidence="1 2">
    <name>pJCM12272</name>
</geneLocation>
<dbReference type="EMBL" id="AP022566">
    <property type="protein sequence ID" value="BBX30484.1"/>
    <property type="molecule type" value="Genomic_DNA"/>
</dbReference>
<keyword evidence="2" id="KW-1185">Reference proteome</keyword>
<dbReference type="Proteomes" id="UP000466906">
    <property type="component" value="Plasmid pJCM12272"/>
</dbReference>
<dbReference type="KEGG" id="malv:MALV_56090"/>
<proteinExistence type="predicted"/>
<organism evidence="1 2">
    <name type="scientific">Mycolicibacterium alvei</name>
    <dbReference type="NCBI Taxonomy" id="67081"/>
    <lineage>
        <taxon>Bacteria</taxon>
        <taxon>Bacillati</taxon>
        <taxon>Actinomycetota</taxon>
        <taxon>Actinomycetes</taxon>
        <taxon>Mycobacteriales</taxon>
        <taxon>Mycobacteriaceae</taxon>
        <taxon>Mycolicibacterium</taxon>
    </lineage>
</organism>
<name>A0A6N4V3L6_9MYCO</name>
<evidence type="ECO:0000313" key="1">
    <source>
        <dbReference type="EMBL" id="BBX30484.1"/>
    </source>
</evidence>